<dbReference type="Gramene" id="ESR64983">
    <property type="protein sequence ID" value="ESR64983"/>
    <property type="gene ID" value="CICLE_v10010337mg"/>
</dbReference>
<dbReference type="Proteomes" id="UP000030687">
    <property type="component" value="Unassembled WGS sequence"/>
</dbReference>
<organism evidence="1 2">
    <name type="scientific">Citrus clementina</name>
    <name type="common">Clementine</name>
    <name type="synonym">Citrus deliciosa x Citrus sinensis</name>
    <dbReference type="NCBI Taxonomy" id="85681"/>
    <lineage>
        <taxon>Eukaryota</taxon>
        <taxon>Viridiplantae</taxon>
        <taxon>Streptophyta</taxon>
        <taxon>Embryophyta</taxon>
        <taxon>Tracheophyta</taxon>
        <taxon>Spermatophyta</taxon>
        <taxon>Magnoliopsida</taxon>
        <taxon>eudicotyledons</taxon>
        <taxon>Gunneridae</taxon>
        <taxon>Pentapetalae</taxon>
        <taxon>rosids</taxon>
        <taxon>malvids</taxon>
        <taxon>Sapindales</taxon>
        <taxon>Rutaceae</taxon>
        <taxon>Aurantioideae</taxon>
        <taxon>Citrus</taxon>
    </lineage>
</organism>
<keyword evidence="2" id="KW-1185">Reference proteome</keyword>
<reference evidence="1 2" key="1">
    <citation type="submission" date="2013-10" db="EMBL/GenBank/DDBJ databases">
        <authorList>
            <consortium name="International Citrus Genome Consortium"/>
            <person name="Jenkins J."/>
            <person name="Schmutz J."/>
            <person name="Prochnik S."/>
            <person name="Rokhsar D."/>
            <person name="Gmitter F."/>
            <person name="Ollitrault P."/>
            <person name="Machado M."/>
            <person name="Talon M."/>
            <person name="Wincker P."/>
            <person name="Jaillon O."/>
            <person name="Morgante M."/>
        </authorList>
    </citation>
    <scope>NUCLEOTIDE SEQUENCE</scope>
    <source>
        <strain evidence="2">cv. Clemenules</strain>
    </source>
</reference>
<dbReference type="KEGG" id="cic:CICLE_v10010337mg"/>
<gene>
    <name evidence="1" type="ORF">CICLE_v10010337mg</name>
</gene>
<evidence type="ECO:0000313" key="2">
    <source>
        <dbReference type="Proteomes" id="UP000030687"/>
    </source>
</evidence>
<evidence type="ECO:0000313" key="1">
    <source>
        <dbReference type="EMBL" id="ESR64983.1"/>
    </source>
</evidence>
<accession>V4TWL3</accession>
<dbReference type="InParanoid" id="V4TWL3"/>
<proteinExistence type="predicted"/>
<dbReference type="EMBL" id="KI535697">
    <property type="protein sequence ID" value="ESR64983.1"/>
    <property type="molecule type" value="Genomic_DNA"/>
</dbReference>
<dbReference type="AlphaFoldDB" id="V4TWL3"/>
<sequence length="66" mass="7295">MSLKEKLVLSYQGQGTKAMSKFLQTIKSTAEQLALISALCEENDIVLHYLNALSIDFKEISSSICV</sequence>
<protein>
    <submittedName>
        <fullName evidence="1">Uncharacterized protein</fullName>
    </submittedName>
</protein>
<name>V4TWL3_CITCL</name>